<name>A0A6C0KCB2_9ZZZZ</name>
<sequence>MAEQVYIIAALLVLYLACVCATRNFTQVGETAPARAARAQGPKDIHTYIPKPSMYDSSLCGVFARMSSPHLDYKDTSLGDSVPLEQDEVMDSHKFLTQEIVNNTSNTALGKLRIMDLTGTVNRGKNVKYFELKAMLYNHYRSFATPILVEMFWNPETGFKIKRIKTKVCTVSSAYAAKPLETFVSPVTTAASVGYPEELDPVITQLLRVQNEKRITTSIPGTVGSGLSGQSLNQSYERPSDVARRFAMRG</sequence>
<accession>A0A6C0KCB2</accession>
<dbReference type="AlphaFoldDB" id="A0A6C0KCB2"/>
<protein>
    <submittedName>
        <fullName evidence="1">Uncharacterized protein</fullName>
    </submittedName>
</protein>
<evidence type="ECO:0000313" key="1">
    <source>
        <dbReference type="EMBL" id="QHU14357.1"/>
    </source>
</evidence>
<proteinExistence type="predicted"/>
<dbReference type="EMBL" id="MN740839">
    <property type="protein sequence ID" value="QHU14357.1"/>
    <property type="molecule type" value="Genomic_DNA"/>
</dbReference>
<organism evidence="1">
    <name type="scientific">viral metagenome</name>
    <dbReference type="NCBI Taxonomy" id="1070528"/>
    <lineage>
        <taxon>unclassified sequences</taxon>
        <taxon>metagenomes</taxon>
        <taxon>organismal metagenomes</taxon>
    </lineage>
</organism>
<reference evidence="1" key="1">
    <citation type="journal article" date="2020" name="Nature">
        <title>Giant virus diversity and host interactions through global metagenomics.</title>
        <authorList>
            <person name="Schulz F."/>
            <person name="Roux S."/>
            <person name="Paez-Espino D."/>
            <person name="Jungbluth S."/>
            <person name="Walsh D.A."/>
            <person name="Denef V.J."/>
            <person name="McMahon K.D."/>
            <person name="Konstantinidis K.T."/>
            <person name="Eloe-Fadrosh E.A."/>
            <person name="Kyrpides N.C."/>
            <person name="Woyke T."/>
        </authorList>
    </citation>
    <scope>NUCLEOTIDE SEQUENCE</scope>
    <source>
        <strain evidence="1">GVMAG-S-1102113-118</strain>
    </source>
</reference>